<gene>
    <name evidence="6" type="ORF">LECACI_7A001819</name>
</gene>
<evidence type="ECO:0000313" key="6">
    <source>
        <dbReference type="EMBL" id="CAK3860917.1"/>
    </source>
</evidence>
<keyword evidence="3" id="KW-0862">Zinc</keyword>
<feature type="region of interest" description="Disordered" evidence="4">
    <location>
        <begin position="326"/>
        <end position="417"/>
    </location>
</feature>
<feature type="compositionally biased region" description="Polar residues" evidence="4">
    <location>
        <begin position="522"/>
        <end position="532"/>
    </location>
</feature>
<feature type="compositionally biased region" description="Polar residues" evidence="4">
    <location>
        <begin position="108"/>
        <end position="140"/>
    </location>
</feature>
<feature type="compositionally biased region" description="Basic and acidic residues" evidence="4">
    <location>
        <begin position="343"/>
        <end position="359"/>
    </location>
</feature>
<feature type="domain" description="Zinc finger PHD-type" evidence="5">
    <location>
        <begin position="648"/>
        <end position="693"/>
    </location>
</feature>
<feature type="compositionally biased region" description="Polar residues" evidence="4">
    <location>
        <begin position="376"/>
        <end position="406"/>
    </location>
</feature>
<dbReference type="InterPro" id="IPR011011">
    <property type="entry name" value="Znf_FYVE_PHD"/>
</dbReference>
<comment type="caution">
    <text evidence="6">The sequence shown here is derived from an EMBL/GenBank/DDBJ whole genome shotgun (WGS) entry which is preliminary data.</text>
</comment>
<evidence type="ECO:0000256" key="1">
    <source>
        <dbReference type="ARBA" id="ARBA00022723"/>
    </source>
</evidence>
<accession>A0AAI9E5F7</accession>
<proteinExistence type="predicted"/>
<dbReference type="Proteomes" id="UP001296104">
    <property type="component" value="Unassembled WGS sequence"/>
</dbReference>
<organism evidence="6 7">
    <name type="scientific">Lecanosticta acicola</name>
    <dbReference type="NCBI Taxonomy" id="111012"/>
    <lineage>
        <taxon>Eukaryota</taxon>
        <taxon>Fungi</taxon>
        <taxon>Dikarya</taxon>
        <taxon>Ascomycota</taxon>
        <taxon>Pezizomycotina</taxon>
        <taxon>Dothideomycetes</taxon>
        <taxon>Dothideomycetidae</taxon>
        <taxon>Mycosphaerellales</taxon>
        <taxon>Mycosphaerellaceae</taxon>
        <taxon>Lecanosticta</taxon>
    </lineage>
</organism>
<evidence type="ECO:0000256" key="3">
    <source>
        <dbReference type="ARBA" id="ARBA00022833"/>
    </source>
</evidence>
<feature type="compositionally biased region" description="Acidic residues" evidence="4">
    <location>
        <begin position="475"/>
        <end position="486"/>
    </location>
</feature>
<keyword evidence="2" id="KW-0863">Zinc-finger</keyword>
<evidence type="ECO:0000256" key="2">
    <source>
        <dbReference type="ARBA" id="ARBA00022771"/>
    </source>
</evidence>
<protein>
    <recommendedName>
        <fullName evidence="5">Zinc finger PHD-type domain-containing protein</fullName>
    </recommendedName>
</protein>
<evidence type="ECO:0000259" key="5">
    <source>
        <dbReference type="SMART" id="SM00249"/>
    </source>
</evidence>
<evidence type="ECO:0000256" key="4">
    <source>
        <dbReference type="SAM" id="MobiDB-lite"/>
    </source>
</evidence>
<dbReference type="AlphaFoldDB" id="A0AAI9E5F7"/>
<evidence type="ECO:0000313" key="7">
    <source>
        <dbReference type="Proteomes" id="UP001296104"/>
    </source>
</evidence>
<feature type="compositionally biased region" description="Polar residues" evidence="4">
    <location>
        <begin position="557"/>
        <end position="572"/>
    </location>
</feature>
<dbReference type="InterPro" id="IPR001965">
    <property type="entry name" value="Znf_PHD"/>
</dbReference>
<feature type="compositionally biased region" description="Basic and acidic residues" evidence="4">
    <location>
        <begin position="459"/>
        <end position="468"/>
    </location>
</feature>
<feature type="region of interest" description="Disordered" evidence="4">
    <location>
        <begin position="280"/>
        <end position="301"/>
    </location>
</feature>
<name>A0AAI9E5F7_9PEZI</name>
<feature type="region of interest" description="Disordered" evidence="4">
    <location>
        <begin position="95"/>
        <end position="168"/>
    </location>
</feature>
<reference evidence="6" key="1">
    <citation type="submission" date="2023-11" db="EMBL/GenBank/DDBJ databases">
        <authorList>
            <person name="Alioto T."/>
            <person name="Alioto T."/>
            <person name="Gomez Garrido J."/>
        </authorList>
    </citation>
    <scope>NUCLEOTIDE SEQUENCE</scope>
</reference>
<keyword evidence="7" id="KW-1185">Reference proteome</keyword>
<dbReference type="Gene3D" id="3.30.40.10">
    <property type="entry name" value="Zinc/RING finger domain, C3HC4 (zinc finger)"/>
    <property type="match status" value="1"/>
</dbReference>
<feature type="region of interest" description="Disordered" evidence="4">
    <location>
        <begin position="449"/>
        <end position="578"/>
    </location>
</feature>
<feature type="compositionally biased region" description="Low complexity" evidence="4">
    <location>
        <begin position="289"/>
        <end position="300"/>
    </location>
</feature>
<dbReference type="SUPFAM" id="SSF57903">
    <property type="entry name" value="FYVE/PHD zinc finger"/>
    <property type="match status" value="1"/>
</dbReference>
<feature type="compositionally biased region" description="Polar residues" evidence="4">
    <location>
        <begin position="622"/>
        <end position="640"/>
    </location>
</feature>
<sequence length="710" mass="77051">MAYTPLSAVDWNFPSPSATPTNASFGHNVYNTPKTAIFPSHFADAFSTPQMPAYTTTPRQLDHLTMTPVQRQHASAETLRDNYYANVPASSCGPLNNVQRSMPPPSHTPTAYQGQMTSPVYGNIHSQSASAMSFDTSQMQTPPPTRGTSARKPTPPQQVAFGTPSTIASRRFVTPQQVPNSNMPSQAQHAHMPMQFPQLQFSSDVYQFTNLGPASAPVFPQTQLLWEQTASPNMYSQQAMLDDPFAPMTSQPKIWPPVSAAQQNNGQQMSFSTPVMNGFQVQQQQAHRPASAAPVAQSQPHLSPPVMTCAVVNPSLVYSSPVRPAMPPVRAHESKPRGAAPRPEPKRKDSGAIDHKRSDTVTSTISAPIPSKPQLRRSNTAGTTSRPQSAHPSVGSDSLSRSNSVKQPPRTVSPLKRIGKLPLGSISENKKAQLRRSVILTVDGETGLARTETLPPDDSPTKSIRDRYPALFDSDSSDEEGEEEDLTPSRSTSFSFGRSEGRKSKAAKLDPPVENLEGLSIPRSSSSASMKVTPSRAAISAAAQLRRGGSLRRRTPSRNGQRRSAASANISIDTAPMDLAGDRRSLMLSPEEPGHDFDWDSSSLAAHNRRWSMMSLEQQNVSPTHQNSAVQHTQASNRRPQQAGRLLRCSCGVPEERGQALVQCRSCTQWAHAQCVGLDPTAIPPTFTCFLCTKPNTRNRPGKVGSRNKA</sequence>
<feature type="region of interest" description="Disordered" evidence="4">
    <location>
        <begin position="622"/>
        <end position="641"/>
    </location>
</feature>
<dbReference type="InterPro" id="IPR013083">
    <property type="entry name" value="Znf_RING/FYVE/PHD"/>
</dbReference>
<dbReference type="GO" id="GO:0008270">
    <property type="term" value="F:zinc ion binding"/>
    <property type="evidence" value="ECO:0007669"/>
    <property type="project" value="UniProtKB-KW"/>
</dbReference>
<keyword evidence="1" id="KW-0479">Metal-binding</keyword>
<dbReference type="SMART" id="SM00249">
    <property type="entry name" value="PHD"/>
    <property type="match status" value="1"/>
</dbReference>
<dbReference type="EMBL" id="CAVMBE010000007">
    <property type="protein sequence ID" value="CAK3860917.1"/>
    <property type="molecule type" value="Genomic_DNA"/>
</dbReference>
<dbReference type="Pfam" id="PF20826">
    <property type="entry name" value="PHD_5"/>
    <property type="match status" value="1"/>
</dbReference>